<evidence type="ECO:0000256" key="1">
    <source>
        <dbReference type="SAM" id="MobiDB-lite"/>
    </source>
</evidence>
<feature type="compositionally biased region" description="Pro residues" evidence="1">
    <location>
        <begin position="1"/>
        <end position="54"/>
    </location>
</feature>
<dbReference type="EMBL" id="JAZBJO010000029">
    <property type="protein sequence ID" value="MEE4596915.1"/>
    <property type="molecule type" value="Genomic_DNA"/>
</dbReference>
<dbReference type="RefSeq" id="WP_330813677.1">
    <property type="nucleotide sequence ID" value="NZ_JAZBJO010000029.1"/>
</dbReference>
<evidence type="ECO:0000313" key="2">
    <source>
        <dbReference type="EMBL" id="MEE4596915.1"/>
    </source>
</evidence>
<dbReference type="Gene3D" id="3.30.70.2970">
    <property type="entry name" value="Protein of unknown function (DUF541), domain 2"/>
    <property type="match status" value="1"/>
</dbReference>
<sequence length="282" mass="30388">MNDQPPQPDRPGPPPQPAEPGPPPQSAEPGPLPQPDRPGPPPQPAQPGPPPPVAHVPYGTPETPRVAVRGEATLEVDPEIARLTITVSARGADRRAALEDLTRRNNQVLELVKSYGEAVEKLETGAFSVTPEINPKSRHERVRAYHGRVHLTAALTDFTALGELTTRLADLELTRVDGPWWGLRPDSPAYGRARQQAVREAVQRAREYAGALGARLVALTELADLEAEEGPFQPVAVAAPRARSGYGGPADRDAVAALDLEPQRQTVYAHVNARFTMTPPEL</sequence>
<dbReference type="InterPro" id="IPR052022">
    <property type="entry name" value="26kDa_periplasmic_antigen"/>
</dbReference>
<dbReference type="PANTHER" id="PTHR34387:SF2">
    <property type="entry name" value="SLR1258 PROTEIN"/>
    <property type="match status" value="1"/>
</dbReference>
<accession>A0ABU7Q6A3</accession>
<protein>
    <submittedName>
        <fullName evidence="2">SIMPL domain-containing protein</fullName>
    </submittedName>
</protein>
<keyword evidence="3" id="KW-1185">Reference proteome</keyword>
<dbReference type="Gene3D" id="3.30.110.170">
    <property type="entry name" value="Protein of unknown function (DUF541), domain 1"/>
    <property type="match status" value="1"/>
</dbReference>
<comment type="caution">
    <text evidence="2">The sequence shown here is derived from an EMBL/GenBank/DDBJ whole genome shotgun (WGS) entry which is preliminary data.</text>
</comment>
<dbReference type="Proteomes" id="UP001354709">
    <property type="component" value="Unassembled WGS sequence"/>
</dbReference>
<name>A0ABU7Q6A3_9ACTN</name>
<reference evidence="2 3" key="1">
    <citation type="submission" date="2023-11" db="EMBL/GenBank/DDBJ databases">
        <title>30 novel species of actinomycetes from the DSMZ collection.</title>
        <authorList>
            <person name="Nouioui I."/>
        </authorList>
    </citation>
    <scope>NUCLEOTIDE SEQUENCE [LARGE SCALE GENOMIC DNA]</scope>
    <source>
        <strain evidence="2 3">DSM 41524</strain>
    </source>
</reference>
<gene>
    <name evidence="2" type="ORF">V2J94_34375</name>
</gene>
<feature type="region of interest" description="Disordered" evidence="1">
    <location>
        <begin position="1"/>
        <end position="63"/>
    </location>
</feature>
<dbReference type="Pfam" id="PF04402">
    <property type="entry name" value="SIMPL"/>
    <property type="match status" value="1"/>
</dbReference>
<dbReference type="InterPro" id="IPR007497">
    <property type="entry name" value="SIMPL/DUF541"/>
</dbReference>
<organism evidence="2 3">
    <name type="scientific">Streptomyces asiaticus subsp. ignotus</name>
    <dbReference type="NCBI Taxonomy" id="3098222"/>
    <lineage>
        <taxon>Bacteria</taxon>
        <taxon>Bacillati</taxon>
        <taxon>Actinomycetota</taxon>
        <taxon>Actinomycetes</taxon>
        <taxon>Kitasatosporales</taxon>
        <taxon>Streptomycetaceae</taxon>
        <taxon>Streptomyces</taxon>
        <taxon>Streptomyces violaceusniger group</taxon>
    </lineage>
</organism>
<dbReference type="PANTHER" id="PTHR34387">
    <property type="entry name" value="SLR1258 PROTEIN"/>
    <property type="match status" value="1"/>
</dbReference>
<proteinExistence type="predicted"/>
<evidence type="ECO:0000313" key="3">
    <source>
        <dbReference type="Proteomes" id="UP001354709"/>
    </source>
</evidence>